<evidence type="ECO:0000313" key="9">
    <source>
        <dbReference type="Proteomes" id="UP000482543"/>
    </source>
</evidence>
<dbReference type="EMBL" id="SWQE01000003">
    <property type="protein sequence ID" value="NFJ08400.1"/>
    <property type="molecule type" value="Genomic_DNA"/>
</dbReference>
<evidence type="ECO:0000256" key="1">
    <source>
        <dbReference type="SAM" id="Phobius"/>
    </source>
</evidence>
<dbReference type="Proteomes" id="UP000482543">
    <property type="component" value="Unassembled WGS sequence"/>
</dbReference>
<keyword evidence="1" id="KW-1133">Transmembrane helix</keyword>
<reference evidence="6 7" key="1">
    <citation type="submission" date="2019-04" db="EMBL/GenBank/DDBJ databases">
        <title>Genome sequencing of Clostridium botulinum Groups I-IV and Clostridium butyricum.</title>
        <authorList>
            <person name="Brunt J."/>
            <person name="Van Vliet A.H.M."/>
            <person name="Stringer S.C."/>
            <person name="Carter A.T."/>
            <person name="Peck M.W."/>
        </authorList>
    </citation>
    <scope>NUCLEOTIDE SEQUENCE [LARGE SCALE GENOMIC DNA]</scope>
    <source>
        <strain evidence="5 8">Colworth BL30</strain>
        <strain evidence="4 9">IFR 15/034</strain>
        <strain evidence="3 7">IFR 18/037</strain>
        <strain evidence="2 6">IFR 18/054</strain>
    </source>
</reference>
<dbReference type="EMBL" id="SWOY01000004">
    <property type="protein sequence ID" value="NFG17521.1"/>
    <property type="molecule type" value="Genomic_DNA"/>
</dbReference>
<keyword evidence="1" id="KW-0472">Membrane</keyword>
<dbReference type="Proteomes" id="UP000478995">
    <property type="component" value="Unassembled WGS sequence"/>
</dbReference>
<name>A0A0A2HC03_CLOBO</name>
<evidence type="ECO:0000313" key="2">
    <source>
        <dbReference type="EMBL" id="NFF03178.1"/>
    </source>
</evidence>
<evidence type="ECO:0000313" key="7">
    <source>
        <dbReference type="Proteomes" id="UP000478995"/>
    </source>
</evidence>
<proteinExistence type="predicted"/>
<evidence type="ECO:0000313" key="8">
    <source>
        <dbReference type="Proteomes" id="UP000480039"/>
    </source>
</evidence>
<dbReference type="Proteomes" id="UP000472521">
    <property type="component" value="Unassembled WGS sequence"/>
</dbReference>
<evidence type="ECO:0000313" key="3">
    <source>
        <dbReference type="EMBL" id="NFG17521.1"/>
    </source>
</evidence>
<dbReference type="EMBL" id="SWND01000010">
    <property type="protein sequence ID" value="NFF03178.1"/>
    <property type="molecule type" value="Genomic_DNA"/>
</dbReference>
<evidence type="ECO:0000313" key="4">
    <source>
        <dbReference type="EMBL" id="NFI22592.1"/>
    </source>
</evidence>
<dbReference type="EMBL" id="SWRJ01000005">
    <property type="protein sequence ID" value="NFI22592.1"/>
    <property type="molecule type" value="Genomic_DNA"/>
</dbReference>
<sequence length="110" mass="13323">MCNLWTTYTILNIILLNKNIKFEIVSIFLTFVKSYVIIIIGIFVKGRVYMGEKIIYVNFKKRVISNSYKRPFLLFLHNFLRKKLLFFYNKHLNKSIKLIYYKKNDNKNIS</sequence>
<evidence type="ECO:0000313" key="6">
    <source>
        <dbReference type="Proteomes" id="UP000472521"/>
    </source>
</evidence>
<feature type="transmembrane region" description="Helical" evidence="1">
    <location>
        <begin position="24"/>
        <end position="44"/>
    </location>
</feature>
<comment type="caution">
    <text evidence="2">The sequence shown here is derived from an EMBL/GenBank/DDBJ whole genome shotgun (WGS) entry which is preliminary data.</text>
</comment>
<evidence type="ECO:0000313" key="5">
    <source>
        <dbReference type="EMBL" id="NFJ08400.1"/>
    </source>
</evidence>
<accession>A0A0A2HC03</accession>
<dbReference type="AlphaFoldDB" id="A0A0A2HC03"/>
<keyword evidence="1" id="KW-0812">Transmembrane</keyword>
<gene>
    <name evidence="3" type="ORF">FC794_12125</name>
    <name evidence="5" type="ORF">FC871_07865</name>
    <name evidence="4" type="ORF">FC964_14740</name>
    <name evidence="2" type="ORF">FCV25_15705</name>
</gene>
<dbReference type="Proteomes" id="UP000480039">
    <property type="component" value="Unassembled WGS sequence"/>
</dbReference>
<protein>
    <submittedName>
        <fullName evidence="2">Uncharacterized protein</fullName>
    </submittedName>
</protein>
<organism evidence="2 6">
    <name type="scientific">Clostridium botulinum</name>
    <dbReference type="NCBI Taxonomy" id="1491"/>
    <lineage>
        <taxon>Bacteria</taxon>
        <taxon>Bacillati</taxon>
        <taxon>Bacillota</taxon>
        <taxon>Clostridia</taxon>
        <taxon>Eubacteriales</taxon>
        <taxon>Clostridiaceae</taxon>
        <taxon>Clostridium</taxon>
    </lineage>
</organism>